<accession>A0A6J5XR68</accession>
<evidence type="ECO:0000313" key="1">
    <source>
        <dbReference type="EMBL" id="CAB4316219.1"/>
    </source>
</evidence>
<protein>
    <submittedName>
        <fullName evidence="1">Uncharacterized protein</fullName>
    </submittedName>
</protein>
<gene>
    <name evidence="1" type="ORF">ORAREDHAP_LOCUS41214</name>
</gene>
<dbReference type="AlphaFoldDB" id="A0A6J5XR68"/>
<sequence length="244" mass="28149">MIKSRLKPSHSRRRCELRKVCGFRVFPRRFQRLRRFFPSIEVLEEFKFEKDQVTDFHKQIYCSGELLMPFFCFLKAYPLTACKLKLGDLKGALLDTDFAMRDAEDNVKALFRQGQVSMLALLLIIHLSLSLWEEEVKLLHEKFFPQSRSSLDVMKMKYDMGVLGVSGQSWNFKGSLCGSTTSIKATMYLSLQFKQRPFAHRSWASACIRRHGADGWGRVGRGGRDVGWDNCIPEGVVYGRMKDG</sequence>
<evidence type="ECO:0000313" key="2">
    <source>
        <dbReference type="Proteomes" id="UP000507245"/>
    </source>
</evidence>
<proteinExistence type="predicted"/>
<reference evidence="2" key="1">
    <citation type="journal article" date="2020" name="Genome Biol.">
        <title>Gamete binning: chromosome-level and haplotype-resolved genome assembly enabled by high-throughput single-cell sequencing of gamete genomes.</title>
        <authorList>
            <person name="Campoy J.A."/>
            <person name="Sun H."/>
            <person name="Goel M."/>
            <person name="Jiao W.-B."/>
            <person name="Folz-Donahue K."/>
            <person name="Wang N."/>
            <person name="Rubio M."/>
            <person name="Liu C."/>
            <person name="Kukat C."/>
            <person name="Ruiz D."/>
            <person name="Huettel B."/>
            <person name="Schneeberger K."/>
        </authorList>
    </citation>
    <scope>NUCLEOTIDE SEQUENCE [LARGE SCALE GENOMIC DNA]</scope>
    <source>
        <strain evidence="2">cv. Rojo Pasion</strain>
    </source>
</reference>
<dbReference type="OrthoDB" id="1733308at2759"/>
<dbReference type="Proteomes" id="UP000507245">
    <property type="component" value="Unassembled WGS sequence"/>
</dbReference>
<name>A0A6J5XR68_PRUAR</name>
<keyword evidence="2" id="KW-1185">Reference proteome</keyword>
<dbReference type="InterPro" id="IPR011990">
    <property type="entry name" value="TPR-like_helical_dom_sf"/>
</dbReference>
<organism evidence="1 2">
    <name type="scientific">Prunus armeniaca</name>
    <name type="common">Apricot</name>
    <name type="synonym">Armeniaca vulgaris</name>
    <dbReference type="NCBI Taxonomy" id="36596"/>
    <lineage>
        <taxon>Eukaryota</taxon>
        <taxon>Viridiplantae</taxon>
        <taxon>Streptophyta</taxon>
        <taxon>Embryophyta</taxon>
        <taxon>Tracheophyta</taxon>
        <taxon>Spermatophyta</taxon>
        <taxon>Magnoliopsida</taxon>
        <taxon>eudicotyledons</taxon>
        <taxon>Gunneridae</taxon>
        <taxon>Pentapetalae</taxon>
        <taxon>rosids</taxon>
        <taxon>fabids</taxon>
        <taxon>Rosales</taxon>
        <taxon>Rosaceae</taxon>
        <taxon>Amygdaloideae</taxon>
        <taxon>Amygdaleae</taxon>
        <taxon>Prunus</taxon>
    </lineage>
</organism>
<dbReference type="Gene3D" id="1.25.40.10">
    <property type="entry name" value="Tetratricopeptide repeat domain"/>
    <property type="match status" value="1"/>
</dbReference>
<dbReference type="EMBL" id="CAEKKB010000007">
    <property type="protein sequence ID" value="CAB4316219.1"/>
    <property type="molecule type" value="Genomic_DNA"/>
</dbReference>